<dbReference type="InterPro" id="IPR036691">
    <property type="entry name" value="Endo/exonu/phosph_ase_sf"/>
</dbReference>
<keyword evidence="4" id="KW-0269">Exonuclease</keyword>
<name>A0A0A2KAY6_PENIT</name>
<dbReference type="OMA" id="NSIKWKW"/>
<proteinExistence type="predicted"/>
<evidence type="ECO:0000256" key="1">
    <source>
        <dbReference type="SAM" id="MobiDB-lite"/>
    </source>
</evidence>
<sequence>MLFRSILLAALSGVPLVAPAALPKRGSSLELVDGPFFTFHYKTDRPSENNWIGIYSIYGEGPGKEDSIYWDWMRESEETKRINDAHFNWGAYKAYLLAGSGDTVLAGPIDIFLSGEGPISFNVERFTTKNAREAEKFEARVSGLLHHAPDPNTKYSKESSDADWVSVSEDGIISGIPSGSGSSKITIRATASDRSTATVDVTVPVVASGKPLVTELKVLSLNLWYGGTKVNDYNRKQISAIANSGADIVGLQESTHGHATQIADALGWQSWQGGDSSIISRYPISEKYGAVTKTSVAVKDADAIMDTERRASRVRQIQEIVGAMADALNNADKVPVLLTGDFNAPSHLDWTDATSSSHCGIGQFDWPTSKVPIDAGLTDAYRELHPDPAADPANTWSPIYLNNDDYNGRKEPMDRIDFVYYKGNLTPKKSETYMVGNPKPEPDHSDNEWPTDHKGVLVTFKISPPPNIQIHGVLSRPRPPSF</sequence>
<dbReference type="InterPro" id="IPR005135">
    <property type="entry name" value="Endo/exonuclease/phosphatase"/>
</dbReference>
<keyword evidence="4" id="KW-0378">Hydrolase</keyword>
<feature type="chain" id="PRO_5002001524" evidence="2">
    <location>
        <begin position="20"/>
        <end position="482"/>
    </location>
</feature>
<gene>
    <name evidence="4" type="ORF">PITC_042030</name>
</gene>
<keyword evidence="4" id="KW-0255">Endonuclease</keyword>
<evidence type="ECO:0000259" key="3">
    <source>
        <dbReference type="Pfam" id="PF03372"/>
    </source>
</evidence>
<feature type="signal peptide" evidence="2">
    <location>
        <begin position="1"/>
        <end position="19"/>
    </location>
</feature>
<accession>A0A0A2KAY6</accession>
<evidence type="ECO:0000256" key="2">
    <source>
        <dbReference type="SAM" id="SignalP"/>
    </source>
</evidence>
<dbReference type="HOGENOM" id="CLU_027729_0_0_1"/>
<dbReference type="PANTHER" id="PTHR41349:SF1">
    <property type="entry name" value="PROTEIN CBG08683"/>
    <property type="match status" value="1"/>
</dbReference>
<dbReference type="OrthoDB" id="276515at2759"/>
<dbReference type="GO" id="GO:0004519">
    <property type="term" value="F:endonuclease activity"/>
    <property type="evidence" value="ECO:0007669"/>
    <property type="project" value="UniProtKB-KW"/>
</dbReference>
<dbReference type="Gene3D" id="2.60.40.1080">
    <property type="match status" value="1"/>
</dbReference>
<dbReference type="EMBL" id="JQGA01001543">
    <property type="protein sequence ID" value="KGO64984.1"/>
    <property type="molecule type" value="Genomic_DNA"/>
</dbReference>
<dbReference type="AlphaFoldDB" id="A0A0A2KAY6"/>
<keyword evidence="4" id="KW-0540">Nuclease</keyword>
<feature type="domain" description="Endonuclease/exonuclease/phosphatase" evidence="3">
    <location>
        <begin position="220"/>
        <end position="453"/>
    </location>
</feature>
<dbReference type="PhylomeDB" id="A0A0A2KAY6"/>
<dbReference type="PANTHER" id="PTHR41349">
    <property type="match status" value="1"/>
</dbReference>
<dbReference type="Proteomes" id="UP000030104">
    <property type="component" value="Unassembled WGS sequence"/>
</dbReference>
<dbReference type="SUPFAM" id="SSF56219">
    <property type="entry name" value="DNase I-like"/>
    <property type="match status" value="1"/>
</dbReference>
<feature type="region of interest" description="Disordered" evidence="1">
    <location>
        <begin position="431"/>
        <end position="451"/>
    </location>
</feature>
<keyword evidence="2" id="KW-0732">Signal</keyword>
<keyword evidence="5" id="KW-1185">Reference proteome</keyword>
<protein>
    <submittedName>
        <fullName evidence="4">Endonuclease/exonuclease/phosphatase</fullName>
    </submittedName>
</protein>
<feature type="compositionally biased region" description="Basic and acidic residues" evidence="1">
    <location>
        <begin position="440"/>
        <end position="451"/>
    </location>
</feature>
<dbReference type="Gene3D" id="3.60.10.10">
    <property type="entry name" value="Endonuclease/exonuclease/phosphatase"/>
    <property type="match status" value="1"/>
</dbReference>
<evidence type="ECO:0000313" key="4">
    <source>
        <dbReference type="EMBL" id="KGO64984.1"/>
    </source>
</evidence>
<evidence type="ECO:0000313" key="5">
    <source>
        <dbReference type="Proteomes" id="UP000030104"/>
    </source>
</evidence>
<comment type="caution">
    <text evidence="4">The sequence shown here is derived from an EMBL/GenBank/DDBJ whole genome shotgun (WGS) entry which is preliminary data.</text>
</comment>
<reference evidence="4 5" key="1">
    <citation type="journal article" date="2015" name="Mol. Plant Microbe Interact.">
        <title>Genome, transcriptome, and functional analyses of Penicillium expansum provide new insights into secondary metabolism and pathogenicity.</title>
        <authorList>
            <person name="Ballester A.R."/>
            <person name="Marcet-Houben M."/>
            <person name="Levin E."/>
            <person name="Sela N."/>
            <person name="Selma-Lazaro C."/>
            <person name="Carmona L."/>
            <person name="Wisniewski M."/>
            <person name="Droby S."/>
            <person name="Gonzalez-Candelas L."/>
            <person name="Gabaldon T."/>
        </authorList>
    </citation>
    <scope>NUCLEOTIDE SEQUENCE [LARGE SCALE GENOMIC DNA]</scope>
    <source>
        <strain evidence="4 5">PHI-1</strain>
    </source>
</reference>
<dbReference type="Pfam" id="PF03372">
    <property type="entry name" value="Exo_endo_phos"/>
    <property type="match status" value="1"/>
</dbReference>
<dbReference type="GO" id="GO:0004527">
    <property type="term" value="F:exonuclease activity"/>
    <property type="evidence" value="ECO:0007669"/>
    <property type="project" value="UniProtKB-KW"/>
</dbReference>
<organism evidence="4 5">
    <name type="scientific">Penicillium italicum</name>
    <name type="common">Blue mold</name>
    <dbReference type="NCBI Taxonomy" id="40296"/>
    <lineage>
        <taxon>Eukaryota</taxon>
        <taxon>Fungi</taxon>
        <taxon>Dikarya</taxon>
        <taxon>Ascomycota</taxon>
        <taxon>Pezizomycotina</taxon>
        <taxon>Eurotiomycetes</taxon>
        <taxon>Eurotiomycetidae</taxon>
        <taxon>Eurotiales</taxon>
        <taxon>Aspergillaceae</taxon>
        <taxon>Penicillium</taxon>
    </lineage>
</organism>